<reference evidence="5 6" key="1">
    <citation type="submission" date="2017-12" db="EMBL/GenBank/DDBJ databases">
        <title>Sequencing, de novo assembly and annotation of complete genome of a new Thraustochytrid species, strain FCC1311.</title>
        <authorList>
            <person name="Sedici K."/>
            <person name="Godart F."/>
            <person name="Aiese Cigliano R."/>
            <person name="Sanseverino W."/>
            <person name="Barakat M."/>
            <person name="Ortet P."/>
            <person name="Marechal E."/>
            <person name="Cagnac O."/>
            <person name="Amato A."/>
        </authorList>
    </citation>
    <scope>NUCLEOTIDE SEQUENCE [LARGE SCALE GENOMIC DNA]</scope>
</reference>
<evidence type="ECO:0000256" key="4">
    <source>
        <dbReference type="SAM" id="MobiDB-lite"/>
    </source>
</evidence>
<dbReference type="PANTHER" id="PTHR46281">
    <property type="entry name" value="CYTOCHROME C OXIDASE SUBUNIT 6B"/>
    <property type="match status" value="1"/>
</dbReference>
<dbReference type="InterPro" id="IPR003213">
    <property type="entry name" value="Cyt_c_oxidase_su6B"/>
</dbReference>
<keyword evidence="6" id="KW-1185">Reference proteome</keyword>
<dbReference type="OrthoDB" id="1107506at2759"/>
<dbReference type="Gene3D" id="1.10.10.140">
    <property type="entry name" value="Cytochrome c oxidase, subunit VIb"/>
    <property type="match status" value="1"/>
</dbReference>
<feature type="region of interest" description="Disordered" evidence="4">
    <location>
        <begin position="1"/>
        <end position="20"/>
    </location>
</feature>
<evidence type="ECO:0000313" key="6">
    <source>
        <dbReference type="Proteomes" id="UP000241890"/>
    </source>
</evidence>
<keyword evidence="2" id="KW-0496">Mitochondrion</keyword>
<dbReference type="InterPro" id="IPR048280">
    <property type="entry name" value="COX6B-like"/>
</dbReference>
<dbReference type="CDD" id="cd00926">
    <property type="entry name" value="Cyt_c_Oxidase_VIb"/>
    <property type="match status" value="1"/>
</dbReference>
<proteinExistence type="predicted"/>
<protein>
    <submittedName>
        <fullName evidence="5">Cytochrome c oxidase subunit 6B</fullName>
    </submittedName>
</protein>
<keyword evidence="3" id="KW-1015">Disulfide bond</keyword>
<dbReference type="Proteomes" id="UP000241890">
    <property type="component" value="Unassembled WGS sequence"/>
</dbReference>
<dbReference type="FunCoup" id="A0A2R5H1D1">
    <property type="interactions" value="28"/>
</dbReference>
<comment type="caution">
    <text evidence="5">The sequence shown here is derived from an EMBL/GenBank/DDBJ whole genome shotgun (WGS) entry which is preliminary data.</text>
</comment>
<dbReference type="Pfam" id="PF02297">
    <property type="entry name" value="COX6B"/>
    <property type="match status" value="1"/>
</dbReference>
<dbReference type="AlphaFoldDB" id="A0A2R5H1D1"/>
<accession>A0A2R5H1D1</accession>
<organism evidence="5 6">
    <name type="scientific">Hondaea fermentalgiana</name>
    <dbReference type="NCBI Taxonomy" id="2315210"/>
    <lineage>
        <taxon>Eukaryota</taxon>
        <taxon>Sar</taxon>
        <taxon>Stramenopiles</taxon>
        <taxon>Bigyra</taxon>
        <taxon>Labyrinthulomycetes</taxon>
        <taxon>Thraustochytrida</taxon>
        <taxon>Thraustochytriidae</taxon>
        <taxon>Hondaea</taxon>
    </lineage>
</organism>
<name>A0A2R5H1D1_9STRA</name>
<evidence type="ECO:0000256" key="2">
    <source>
        <dbReference type="ARBA" id="ARBA00023128"/>
    </source>
</evidence>
<dbReference type="EMBL" id="BEYU01000181">
    <property type="protein sequence ID" value="GBG34144.1"/>
    <property type="molecule type" value="Genomic_DNA"/>
</dbReference>
<dbReference type="GO" id="GO:0005739">
    <property type="term" value="C:mitochondrion"/>
    <property type="evidence" value="ECO:0007669"/>
    <property type="project" value="UniProtKB-SubCell"/>
</dbReference>
<evidence type="ECO:0000313" key="5">
    <source>
        <dbReference type="EMBL" id="GBG34144.1"/>
    </source>
</evidence>
<dbReference type="InParanoid" id="A0A2R5H1D1"/>
<dbReference type="GO" id="GO:0045277">
    <property type="term" value="C:respiratory chain complex IV"/>
    <property type="evidence" value="ECO:0007669"/>
    <property type="project" value="InterPro"/>
</dbReference>
<dbReference type="PANTHER" id="PTHR46281:SF8">
    <property type="entry name" value="CYTOCHROME C OXIDASE SUBUNIT 12, MITOCHONDRIAL"/>
    <property type="match status" value="1"/>
</dbReference>
<dbReference type="InterPro" id="IPR036549">
    <property type="entry name" value="CX6/COA6-like_sf"/>
</dbReference>
<evidence type="ECO:0000256" key="1">
    <source>
        <dbReference type="ARBA" id="ARBA00004173"/>
    </source>
</evidence>
<dbReference type="SUPFAM" id="SSF47694">
    <property type="entry name" value="Cytochrome c oxidase subunit h"/>
    <property type="match status" value="1"/>
</dbReference>
<sequence>MSDADVSLKTTPRDPRFPNTNQYQHCWTRYNEWILCLKRTGEDEDACKQARKFASSLCPNETMENWDEMRENNNFPGLTLNDDEE</sequence>
<gene>
    <name evidence="5" type="ORF">FCC1311_103682</name>
</gene>
<comment type="subcellular location">
    <subcellularLocation>
        <location evidence="1">Mitochondrion</location>
    </subcellularLocation>
</comment>
<evidence type="ECO:0000256" key="3">
    <source>
        <dbReference type="ARBA" id="ARBA00023157"/>
    </source>
</evidence>